<evidence type="ECO:0000313" key="2">
    <source>
        <dbReference type="EMBL" id="KAK3245874.1"/>
    </source>
</evidence>
<comment type="caution">
    <text evidence="2">The sequence shown here is derived from an EMBL/GenBank/DDBJ whole genome shotgun (WGS) entry which is preliminary data.</text>
</comment>
<feature type="compositionally biased region" description="Polar residues" evidence="1">
    <location>
        <begin position="1"/>
        <end position="14"/>
    </location>
</feature>
<gene>
    <name evidence="2" type="ORF">CYMTET_44575</name>
</gene>
<feature type="region of interest" description="Disordered" evidence="1">
    <location>
        <begin position="1"/>
        <end position="23"/>
    </location>
</feature>
<accession>A0AAE0EZF5</accession>
<keyword evidence="3" id="KW-1185">Reference proteome</keyword>
<dbReference type="EMBL" id="LGRX02030304">
    <property type="protein sequence ID" value="KAK3245874.1"/>
    <property type="molecule type" value="Genomic_DNA"/>
</dbReference>
<evidence type="ECO:0000256" key="1">
    <source>
        <dbReference type="SAM" id="MobiDB-lite"/>
    </source>
</evidence>
<dbReference type="AlphaFoldDB" id="A0AAE0EZF5"/>
<proteinExistence type="predicted"/>
<sequence>MVQAATQRLGNINSEPDRDTEYMSLEETAKLLKEREDEETRQEEAAILKDFEEIVAAPVAPEAPALEAAEAGEEVAEAMDE</sequence>
<reference evidence="2 3" key="1">
    <citation type="journal article" date="2015" name="Genome Biol. Evol.">
        <title>Comparative Genomics of a Bacterivorous Green Alga Reveals Evolutionary Causalities and Consequences of Phago-Mixotrophic Mode of Nutrition.</title>
        <authorList>
            <person name="Burns J.A."/>
            <person name="Paasch A."/>
            <person name="Narechania A."/>
            <person name="Kim E."/>
        </authorList>
    </citation>
    <scope>NUCLEOTIDE SEQUENCE [LARGE SCALE GENOMIC DNA]</scope>
    <source>
        <strain evidence="2 3">PLY_AMNH</strain>
    </source>
</reference>
<dbReference type="Proteomes" id="UP001190700">
    <property type="component" value="Unassembled WGS sequence"/>
</dbReference>
<evidence type="ECO:0000313" key="3">
    <source>
        <dbReference type="Proteomes" id="UP001190700"/>
    </source>
</evidence>
<name>A0AAE0EZF5_9CHLO</name>
<organism evidence="2 3">
    <name type="scientific">Cymbomonas tetramitiformis</name>
    <dbReference type="NCBI Taxonomy" id="36881"/>
    <lineage>
        <taxon>Eukaryota</taxon>
        <taxon>Viridiplantae</taxon>
        <taxon>Chlorophyta</taxon>
        <taxon>Pyramimonadophyceae</taxon>
        <taxon>Pyramimonadales</taxon>
        <taxon>Pyramimonadaceae</taxon>
        <taxon>Cymbomonas</taxon>
    </lineage>
</organism>
<protein>
    <submittedName>
        <fullName evidence="2">Uncharacterized protein</fullName>
    </submittedName>
</protein>